<organism evidence="15 16">
    <name type="scientific">Candidatus Ichthyocystis hellenicum</name>
    <dbReference type="NCBI Taxonomy" id="1561003"/>
    <lineage>
        <taxon>Bacteria</taxon>
        <taxon>Pseudomonadati</taxon>
        <taxon>Pseudomonadota</taxon>
        <taxon>Betaproteobacteria</taxon>
        <taxon>Burkholderiales</taxon>
        <taxon>Candidatus Ichthyocystis</taxon>
    </lineage>
</organism>
<dbReference type="GO" id="GO:0003700">
    <property type="term" value="F:DNA-binding transcription factor activity"/>
    <property type="evidence" value="ECO:0007669"/>
    <property type="project" value="UniProtKB-UniRule"/>
</dbReference>
<feature type="binding site" evidence="12">
    <location>
        <position position="132"/>
    </location>
    <ligand>
        <name>Zn(2+)</name>
        <dbReference type="ChEBI" id="CHEBI:29105"/>
    </ligand>
</feature>
<dbReference type="GO" id="GO:0005829">
    <property type="term" value="C:cytosol"/>
    <property type="evidence" value="ECO:0007669"/>
    <property type="project" value="TreeGrafter"/>
</dbReference>
<evidence type="ECO:0000313" key="16">
    <source>
        <dbReference type="Proteomes" id="UP000198651"/>
    </source>
</evidence>
<keyword evidence="10 14" id="KW-0238">DNA-binding</keyword>
<accession>A0A0S4M412</accession>
<dbReference type="OrthoDB" id="8659436at2"/>
<dbReference type="EMBL" id="LN906597">
    <property type="protein sequence ID" value="CUT18043.1"/>
    <property type="molecule type" value="Genomic_DNA"/>
</dbReference>
<dbReference type="InterPro" id="IPR043135">
    <property type="entry name" value="Fur_C"/>
</dbReference>
<dbReference type="GO" id="GO:0045892">
    <property type="term" value="P:negative regulation of DNA-templated transcription"/>
    <property type="evidence" value="ECO:0007669"/>
    <property type="project" value="TreeGrafter"/>
</dbReference>
<dbReference type="RefSeq" id="WP_092343327.1">
    <property type="nucleotide sequence ID" value="NZ_LN906597.1"/>
</dbReference>
<comment type="similarity">
    <text evidence="2 14">Belongs to the Fur family.</text>
</comment>
<dbReference type="GO" id="GO:0000976">
    <property type="term" value="F:transcription cis-regulatory region binding"/>
    <property type="evidence" value="ECO:0007669"/>
    <property type="project" value="TreeGrafter"/>
</dbReference>
<reference evidence="16" key="1">
    <citation type="submission" date="2015-11" db="EMBL/GenBank/DDBJ databases">
        <authorList>
            <person name="Seth-Smith H.M.B."/>
        </authorList>
    </citation>
    <scope>NUCLEOTIDE SEQUENCE [LARGE SCALE GENOMIC DNA]</scope>
    <source>
        <strain evidence="16">2013Ark11</strain>
    </source>
</reference>
<evidence type="ECO:0000256" key="14">
    <source>
        <dbReference type="RuleBase" id="RU364037"/>
    </source>
</evidence>
<evidence type="ECO:0000256" key="7">
    <source>
        <dbReference type="ARBA" id="ARBA00022723"/>
    </source>
</evidence>
<keyword evidence="7 12" id="KW-0479">Metal-binding</keyword>
<dbReference type="FunFam" id="1.10.10.10:FF:000007">
    <property type="entry name" value="Ferric uptake regulation protein"/>
    <property type="match status" value="1"/>
</dbReference>
<evidence type="ECO:0000256" key="3">
    <source>
        <dbReference type="ARBA" id="ARBA00011738"/>
    </source>
</evidence>
<keyword evidence="11 14" id="KW-0804">Transcription</keyword>
<feature type="binding site" evidence="13">
    <location>
        <position position="124"/>
    </location>
    <ligand>
        <name>Fe cation</name>
        <dbReference type="ChEBI" id="CHEBI:24875"/>
    </ligand>
</feature>
<evidence type="ECO:0000256" key="12">
    <source>
        <dbReference type="PIRSR" id="PIRSR602481-1"/>
    </source>
</evidence>
<feature type="binding site" evidence="13">
    <location>
        <position position="88"/>
    </location>
    <ligand>
        <name>Fe cation</name>
        <dbReference type="ChEBI" id="CHEBI:24875"/>
    </ligand>
</feature>
<feature type="binding site" evidence="13">
    <location>
        <position position="107"/>
    </location>
    <ligand>
        <name>Fe cation</name>
        <dbReference type="ChEBI" id="CHEBI:24875"/>
    </ligand>
</feature>
<dbReference type="Gene3D" id="1.10.10.10">
    <property type="entry name" value="Winged helix-like DNA-binding domain superfamily/Winged helix DNA-binding domain"/>
    <property type="match status" value="1"/>
</dbReference>
<keyword evidence="16" id="KW-1185">Reference proteome</keyword>
<dbReference type="SUPFAM" id="SSF46785">
    <property type="entry name" value="Winged helix' DNA-binding domain"/>
    <property type="match status" value="1"/>
</dbReference>
<evidence type="ECO:0000256" key="9">
    <source>
        <dbReference type="ARBA" id="ARBA00023015"/>
    </source>
</evidence>
<evidence type="ECO:0000256" key="13">
    <source>
        <dbReference type="PIRSR" id="PIRSR602481-2"/>
    </source>
</evidence>
<evidence type="ECO:0000256" key="8">
    <source>
        <dbReference type="ARBA" id="ARBA00022833"/>
    </source>
</evidence>
<dbReference type="NCBIfam" id="NF006999">
    <property type="entry name" value="PRK09462.1"/>
    <property type="match status" value="1"/>
</dbReference>
<dbReference type="Gene3D" id="3.30.1490.190">
    <property type="match status" value="1"/>
</dbReference>
<dbReference type="CDD" id="cd07153">
    <property type="entry name" value="Fur_like"/>
    <property type="match status" value="1"/>
</dbReference>
<comment type="cofactor">
    <cofactor evidence="12">
        <name>Zn(2+)</name>
        <dbReference type="ChEBI" id="CHEBI:29105"/>
    </cofactor>
    <text evidence="12">Binds 1 zinc ion per subunit.</text>
</comment>
<dbReference type="GO" id="GO:1900705">
    <property type="term" value="P:negative regulation of siderophore biosynthetic process"/>
    <property type="evidence" value="ECO:0007669"/>
    <property type="project" value="TreeGrafter"/>
</dbReference>
<dbReference type="GO" id="GO:0008270">
    <property type="term" value="F:zinc ion binding"/>
    <property type="evidence" value="ECO:0007669"/>
    <property type="project" value="TreeGrafter"/>
</dbReference>
<keyword evidence="8 12" id="KW-0862">Zinc</keyword>
<evidence type="ECO:0000256" key="10">
    <source>
        <dbReference type="ARBA" id="ARBA00023125"/>
    </source>
</evidence>
<feature type="binding site" evidence="12">
    <location>
        <position position="95"/>
    </location>
    <ligand>
        <name>Zn(2+)</name>
        <dbReference type="ChEBI" id="CHEBI:29105"/>
    </ligand>
</feature>
<feature type="binding site" evidence="12">
    <location>
        <position position="92"/>
    </location>
    <ligand>
        <name>Zn(2+)</name>
        <dbReference type="ChEBI" id="CHEBI:29105"/>
    </ligand>
</feature>
<dbReference type="InterPro" id="IPR036388">
    <property type="entry name" value="WH-like_DNA-bd_sf"/>
</dbReference>
<keyword evidence="9 14" id="KW-0805">Transcription regulation</keyword>
<name>A0A0S4M412_9BURK</name>
<protein>
    <recommendedName>
        <fullName evidence="4 14">Ferric uptake regulation protein</fullName>
    </recommendedName>
</protein>
<evidence type="ECO:0000256" key="5">
    <source>
        <dbReference type="ARBA" id="ARBA00022490"/>
    </source>
</evidence>
<comment type="subcellular location">
    <subcellularLocation>
        <location evidence="1 14">Cytoplasm</location>
    </subcellularLocation>
</comment>
<comment type="subunit">
    <text evidence="3 14">Homodimer.</text>
</comment>
<dbReference type="InterPro" id="IPR036390">
    <property type="entry name" value="WH_DNA-bd_sf"/>
</dbReference>
<gene>
    <name evidence="14 15" type="primary">fur</name>
    <name evidence="15" type="ORF">Ark11_1237</name>
</gene>
<evidence type="ECO:0000256" key="6">
    <source>
        <dbReference type="ARBA" id="ARBA00022491"/>
    </source>
</evidence>
<evidence type="ECO:0000256" key="11">
    <source>
        <dbReference type="ARBA" id="ARBA00023163"/>
    </source>
</evidence>
<dbReference type="Pfam" id="PF01475">
    <property type="entry name" value="FUR"/>
    <property type="match status" value="1"/>
</dbReference>
<dbReference type="PANTHER" id="PTHR33202">
    <property type="entry name" value="ZINC UPTAKE REGULATION PROTEIN"/>
    <property type="match status" value="1"/>
</dbReference>
<keyword evidence="13 14" id="KW-0408">Iron</keyword>
<dbReference type="Proteomes" id="UP000198651">
    <property type="component" value="Chromosome I"/>
</dbReference>
<keyword evidence="5 14" id="KW-0963">Cytoplasm</keyword>
<dbReference type="STRING" id="1561003.Ark11_1237"/>
<dbReference type="InterPro" id="IPR002481">
    <property type="entry name" value="FUR"/>
</dbReference>
<feature type="binding site" evidence="13">
    <location>
        <position position="86"/>
    </location>
    <ligand>
        <name>Fe cation</name>
        <dbReference type="ChEBI" id="CHEBI:24875"/>
    </ligand>
</feature>
<evidence type="ECO:0000313" key="15">
    <source>
        <dbReference type="EMBL" id="CUT18043.1"/>
    </source>
</evidence>
<keyword evidence="6 14" id="KW-0678">Repressor</keyword>
<dbReference type="PANTHER" id="PTHR33202:SF2">
    <property type="entry name" value="FERRIC UPTAKE REGULATION PROTEIN"/>
    <property type="match status" value="1"/>
</dbReference>
<evidence type="ECO:0000256" key="2">
    <source>
        <dbReference type="ARBA" id="ARBA00007957"/>
    </source>
</evidence>
<sequence>MSKKYHLKENGLKITTPRLKILNIFETSLVKHLSADDIHKRILEEKLDISLATIYRVLSDLEEVGILVKQHFEGGKAVFELNNHEHHDHIICINCGIVEEFFDERIESLQEKVAMERGFSIKYHTLHLYVECERTNCPHKKRESSLPQNRAQTLT</sequence>
<evidence type="ECO:0000256" key="1">
    <source>
        <dbReference type="ARBA" id="ARBA00004496"/>
    </source>
</evidence>
<dbReference type="PATRIC" id="fig|1561003.3.peg.1272"/>
<feature type="binding site" evidence="12">
    <location>
        <position position="137"/>
    </location>
    <ligand>
        <name>Zn(2+)</name>
        <dbReference type="ChEBI" id="CHEBI:29105"/>
    </ligand>
</feature>
<evidence type="ECO:0000256" key="4">
    <source>
        <dbReference type="ARBA" id="ARBA00020910"/>
    </source>
</evidence>
<dbReference type="AlphaFoldDB" id="A0A0S4M412"/>
<proteinExistence type="inferred from homology"/>
<comment type="cofactor">
    <cofactor evidence="13">
        <name>Mn(2+)</name>
        <dbReference type="ChEBI" id="CHEBI:29035"/>
    </cofactor>
    <cofactor evidence="13">
        <name>Fe(2+)</name>
        <dbReference type="ChEBI" id="CHEBI:29033"/>
    </cofactor>
    <text evidence="13">Binds 1 Mn(2+) or Fe(2+) ion per subunit.</text>
</comment>